<dbReference type="STRING" id="1255043.TVNIR_1748"/>
<dbReference type="GO" id="GO:0097163">
    <property type="term" value="F:sulfur carrier activity"/>
    <property type="evidence" value="ECO:0007669"/>
    <property type="project" value="TreeGrafter"/>
</dbReference>
<name>L0DWT4_THIND</name>
<evidence type="ECO:0000256" key="1">
    <source>
        <dbReference type="ARBA" id="ARBA00004496"/>
    </source>
</evidence>
<reference evidence="4" key="1">
    <citation type="submission" date="2015-12" db="EMBL/GenBank/DDBJ databases">
        <authorList>
            <person name="Tikhonova T.V."/>
            <person name="Pavlov A.R."/>
            <person name="Beletsky A.V."/>
            <person name="Mardanov A.V."/>
            <person name="Sorokin D.Y."/>
            <person name="Ravin N.V."/>
            <person name="Popov V.O."/>
        </authorList>
    </citation>
    <scope>NUCLEOTIDE SEQUENCE</scope>
    <source>
        <strain evidence="4">DSM 14787</strain>
    </source>
</reference>
<dbReference type="eggNOG" id="COG2920">
    <property type="taxonomic scope" value="Bacteria"/>
</dbReference>
<dbReference type="GO" id="GO:0002143">
    <property type="term" value="P:tRNA wobble position uridine thiolation"/>
    <property type="evidence" value="ECO:0007669"/>
    <property type="project" value="TreeGrafter"/>
</dbReference>
<organism evidence="4 5">
    <name type="scientific">Thioalkalivibrio nitratireducens (strain DSM 14787 / UNIQEM 213 / ALEN2)</name>
    <dbReference type="NCBI Taxonomy" id="1255043"/>
    <lineage>
        <taxon>Bacteria</taxon>
        <taxon>Pseudomonadati</taxon>
        <taxon>Pseudomonadota</taxon>
        <taxon>Gammaproteobacteria</taxon>
        <taxon>Chromatiales</taxon>
        <taxon>Ectothiorhodospiraceae</taxon>
        <taxon>Thioalkalivibrio</taxon>
    </lineage>
</organism>
<gene>
    <name evidence="4" type="ordered locus">TVNIR_1748</name>
</gene>
<dbReference type="PATRIC" id="fig|1255043.3.peg.1771"/>
<keyword evidence="5" id="KW-1185">Reference proteome</keyword>
<dbReference type="KEGG" id="tni:TVNIR_1748"/>
<dbReference type="InterPro" id="IPR025526">
    <property type="entry name" value="DsrC-like_dom_sf"/>
</dbReference>
<dbReference type="Pfam" id="PF04358">
    <property type="entry name" value="DsrC"/>
    <property type="match status" value="1"/>
</dbReference>
<dbReference type="GO" id="GO:0005737">
    <property type="term" value="C:cytoplasm"/>
    <property type="evidence" value="ECO:0007669"/>
    <property type="project" value="UniProtKB-SubCell"/>
</dbReference>
<sequence length="112" mass="12945">MAIEFNDTTIATDEEGYLVDPEAWTSGVAEHIAAEEGIDLTDEHWAVIRFIREYYDEHQIAVDARFVIKFLDEEFGYGDKAHNHLFELFPYGYVKQACRIAGMRRPRAWSTG</sequence>
<dbReference type="InterPro" id="IPR007453">
    <property type="entry name" value="DsrC/TusE"/>
</dbReference>
<dbReference type="OrthoDB" id="9786347at2"/>
<comment type="function">
    <text evidence="3">Part of a sulfur-relay system.</text>
</comment>
<protein>
    <recommendedName>
        <fullName evidence="3">Sulfurtransferase</fullName>
        <ecNumber evidence="3">2.8.1.-</ecNumber>
    </recommendedName>
</protein>
<proteinExistence type="inferred from homology"/>
<dbReference type="PANTHER" id="PTHR37010">
    <property type="entry name" value="SULFURTRANSFERASE TUSE"/>
    <property type="match status" value="1"/>
</dbReference>
<dbReference type="AlphaFoldDB" id="L0DWT4"/>
<evidence type="ECO:0000256" key="2">
    <source>
        <dbReference type="ARBA" id="ARBA00022490"/>
    </source>
</evidence>
<dbReference type="RefSeq" id="WP_015258538.1">
    <property type="nucleotide sequence ID" value="NC_019902.2"/>
</dbReference>
<dbReference type="Gene3D" id="1.10.10.370">
    <property type="entry name" value="DsrC-like protein, C-terminal domain"/>
    <property type="match status" value="1"/>
</dbReference>
<dbReference type="PIRSF" id="PIRSF006223">
    <property type="entry name" value="DsrC_TusE"/>
    <property type="match status" value="1"/>
</dbReference>
<dbReference type="InterPro" id="IPR043163">
    <property type="entry name" value="DsrC-like_N"/>
</dbReference>
<dbReference type="InterPro" id="IPR042072">
    <property type="entry name" value="DsrC-like_C"/>
</dbReference>
<dbReference type="HOGENOM" id="CLU_153199_1_0_6"/>
<dbReference type="SUPFAM" id="SSF69721">
    <property type="entry name" value="DsrC, the gamma subunit of dissimilatory sulfite reductase"/>
    <property type="match status" value="1"/>
</dbReference>
<comment type="similarity">
    <text evidence="3">Belongs to the dsrC/tusE family.</text>
</comment>
<dbReference type="NCBIfam" id="TIGR03342">
    <property type="entry name" value="dsrC_tusE_dsvC"/>
    <property type="match status" value="1"/>
</dbReference>
<keyword evidence="2" id="KW-0963">Cytoplasm</keyword>
<dbReference type="GO" id="GO:0016740">
    <property type="term" value="F:transferase activity"/>
    <property type="evidence" value="ECO:0007669"/>
    <property type="project" value="UniProtKB-KW"/>
</dbReference>
<accession>L0DWT4</accession>
<evidence type="ECO:0000313" key="5">
    <source>
        <dbReference type="Proteomes" id="UP000010809"/>
    </source>
</evidence>
<keyword evidence="3" id="KW-0808">Transferase</keyword>
<dbReference type="EMBL" id="CP003989">
    <property type="protein sequence ID" value="AGA33410.1"/>
    <property type="molecule type" value="Genomic_DNA"/>
</dbReference>
<dbReference type="Gene3D" id="3.30.1420.10">
    <property type="match status" value="1"/>
</dbReference>
<comment type="subcellular location">
    <subcellularLocation>
        <location evidence="1">Cytoplasm</location>
    </subcellularLocation>
</comment>
<dbReference type="PANTHER" id="PTHR37010:SF1">
    <property type="entry name" value="SULFURTRANSFERASE TUSE"/>
    <property type="match status" value="1"/>
</dbReference>
<dbReference type="EC" id="2.8.1.-" evidence="3"/>
<evidence type="ECO:0000256" key="3">
    <source>
        <dbReference type="PIRNR" id="PIRNR006223"/>
    </source>
</evidence>
<dbReference type="Proteomes" id="UP000010809">
    <property type="component" value="Chromosome"/>
</dbReference>
<evidence type="ECO:0000313" key="4">
    <source>
        <dbReference type="EMBL" id="AGA33410.1"/>
    </source>
</evidence>